<dbReference type="Proteomes" id="UP001161325">
    <property type="component" value="Unassembled WGS sequence"/>
</dbReference>
<feature type="region of interest" description="Disordered" evidence="1">
    <location>
        <begin position="21"/>
        <end position="58"/>
    </location>
</feature>
<gene>
    <name evidence="4" type="ORF">rosag_33620</name>
</gene>
<keyword evidence="5" id="KW-1185">Reference proteome</keyword>
<dbReference type="EMBL" id="BRXS01000005">
    <property type="protein sequence ID" value="GLC26849.1"/>
    <property type="molecule type" value="Genomic_DNA"/>
</dbReference>
<dbReference type="InterPro" id="IPR012347">
    <property type="entry name" value="Ferritin-like"/>
</dbReference>
<dbReference type="PANTHER" id="PTHR36933:SF1">
    <property type="entry name" value="SLL0788 PROTEIN"/>
    <property type="match status" value="1"/>
</dbReference>
<comment type="caution">
    <text evidence="4">The sequence shown here is derived from an EMBL/GenBank/DDBJ whole genome shotgun (WGS) entry which is preliminary data.</text>
</comment>
<dbReference type="Pfam" id="PF03713">
    <property type="entry name" value="DUF305"/>
    <property type="match status" value="1"/>
</dbReference>
<proteinExistence type="predicted"/>
<dbReference type="AlphaFoldDB" id="A0AA37VFG9"/>
<accession>A0AA37VFG9</accession>
<evidence type="ECO:0000259" key="3">
    <source>
        <dbReference type="Pfam" id="PF03713"/>
    </source>
</evidence>
<evidence type="ECO:0000313" key="5">
    <source>
        <dbReference type="Proteomes" id="UP001161325"/>
    </source>
</evidence>
<feature type="domain" description="DUF305" evidence="3">
    <location>
        <begin position="63"/>
        <end position="218"/>
    </location>
</feature>
<dbReference type="InterPro" id="IPR005183">
    <property type="entry name" value="DUF305_CopM-like"/>
</dbReference>
<sequence length="224" mass="24161">MVAAALAVIVGSLVGAGCRSAAPAGEGAPAPRPDAQPTPQMAATPEPAPAPRAETGRPRRAADVEFVHGMMAHHAQALAMTAMVPSRSRRDDLRALGQRIEVSQRDEIALMQRWLTARGERVPSVDPAHAHHMDPRQMPMAMPGMLTAAELQRLADAQGAAFDRLFLQSMIRHHEGALTMVAEYLAKPGAGQDTELFRFASDVDADQRAEIRRMRALLDAMARP</sequence>
<organism evidence="4 5">
    <name type="scientific">Roseisolibacter agri</name>
    <dbReference type="NCBI Taxonomy" id="2014610"/>
    <lineage>
        <taxon>Bacteria</taxon>
        <taxon>Pseudomonadati</taxon>
        <taxon>Gemmatimonadota</taxon>
        <taxon>Gemmatimonadia</taxon>
        <taxon>Gemmatimonadales</taxon>
        <taxon>Gemmatimonadaceae</taxon>
        <taxon>Roseisolibacter</taxon>
    </lineage>
</organism>
<dbReference type="Gene3D" id="1.20.1260.10">
    <property type="match status" value="1"/>
</dbReference>
<feature type="signal peptide" evidence="2">
    <location>
        <begin position="1"/>
        <end position="21"/>
    </location>
</feature>
<evidence type="ECO:0000256" key="1">
    <source>
        <dbReference type="SAM" id="MobiDB-lite"/>
    </source>
</evidence>
<reference evidence="4" key="1">
    <citation type="submission" date="2022-08" db="EMBL/GenBank/DDBJ databases">
        <title>Draft genome sequencing of Roseisolibacter agri AW1220.</title>
        <authorList>
            <person name="Tobiishi Y."/>
            <person name="Tonouchi A."/>
        </authorList>
    </citation>
    <scope>NUCLEOTIDE SEQUENCE</scope>
    <source>
        <strain evidence="4">AW1220</strain>
    </source>
</reference>
<keyword evidence="2" id="KW-0732">Signal</keyword>
<name>A0AA37VFG9_9BACT</name>
<evidence type="ECO:0000313" key="4">
    <source>
        <dbReference type="EMBL" id="GLC26849.1"/>
    </source>
</evidence>
<dbReference type="PANTHER" id="PTHR36933">
    <property type="entry name" value="SLL0788 PROTEIN"/>
    <property type="match status" value="1"/>
</dbReference>
<protein>
    <recommendedName>
        <fullName evidence="3">DUF305 domain-containing protein</fullName>
    </recommendedName>
</protein>
<evidence type="ECO:0000256" key="2">
    <source>
        <dbReference type="SAM" id="SignalP"/>
    </source>
</evidence>
<feature type="chain" id="PRO_5041254296" description="DUF305 domain-containing protein" evidence="2">
    <location>
        <begin position="22"/>
        <end position="224"/>
    </location>
</feature>